<comment type="caution">
    <text evidence="5">The sequence shown here is derived from an EMBL/GenBank/DDBJ whole genome shotgun (WGS) entry which is preliminary data.</text>
</comment>
<dbReference type="SUPFAM" id="SSF52540">
    <property type="entry name" value="P-loop containing nucleoside triphosphate hydrolases"/>
    <property type="match status" value="1"/>
</dbReference>
<evidence type="ECO:0000256" key="2">
    <source>
        <dbReference type="ARBA" id="ARBA00022840"/>
    </source>
</evidence>
<evidence type="ECO:0000256" key="1">
    <source>
        <dbReference type="ARBA" id="ARBA00022741"/>
    </source>
</evidence>
<sequence length="641" mass="72243">MVSDPDTPINEPDDPAPVFDDDLDVVEERPSNPLADVFDAAMRHFAAAGTALATSNEVVRVTTDLYLDAFDGRLPSPSTVEKQLLTIVNGVCKAENSKTKIATEKLPLLKCLASQQIAKILLRRHVIKEVVPHGMSETAGVGVLAIYQAEGPDRGIYRPAEFSGASSIERLVQEYNPSIDEKGFKEVKRLVRLYAERRPETVDQDLIPMDDVIYNYATDERIEYSPDYVFLAKFHTALPAARPDLPVIHDDRCEGGFWDIESWTEQMHPSEGMADYIWKVRCAMLRNRVNWKKAFLFYDPLGSTGKGTENELIRGLIGSDNCVSVPLSDFGKPFGTEPLVGALANIVDELAVGGYYRDLSDFKATVTHDRITINRKHKEAISYKPNMGSLFNLNEHIDASDKTGSLLRRFALIPFTQRFLGTTDNASIKEDYILRREVREYIAYKVLVDMPKFWDIAADEPPLMKQAMDEYRLESQSVAAWADECLDQFVGRMVAFAQAHAHYYAWTKERNPASKPVDQPQFTFDIKQLLDPDEWIVPAVTGKNGRVTDKQLVTRTWITEPEPLLDEFHYIDAVTKWQPHKAYPYKGDDGWELPKAAPRLTRGFVRRVAWESYEAGTAQPSDTPPCALDHTNAAATTTKED</sequence>
<evidence type="ECO:0000256" key="3">
    <source>
        <dbReference type="SAM" id="MobiDB-lite"/>
    </source>
</evidence>
<proteinExistence type="predicted"/>
<keyword evidence="6" id="KW-1185">Reference proteome</keyword>
<dbReference type="NCBIfam" id="TIGR01613">
    <property type="entry name" value="primase_Cterm"/>
    <property type="match status" value="1"/>
</dbReference>
<dbReference type="InterPro" id="IPR027417">
    <property type="entry name" value="P-loop_NTPase"/>
</dbReference>
<dbReference type="Proteomes" id="UP001232725">
    <property type="component" value="Unassembled WGS sequence"/>
</dbReference>
<dbReference type="EMBL" id="JAVALS010000003">
    <property type="protein sequence ID" value="MDP5226910.1"/>
    <property type="molecule type" value="Genomic_DNA"/>
</dbReference>
<accession>A0ABT9IP59</accession>
<organism evidence="5 6">
    <name type="scientific">Arthrobacter horti</name>
    <dbReference type="NCBI Taxonomy" id="3068273"/>
    <lineage>
        <taxon>Bacteria</taxon>
        <taxon>Bacillati</taxon>
        <taxon>Actinomycetota</taxon>
        <taxon>Actinomycetes</taxon>
        <taxon>Micrococcales</taxon>
        <taxon>Micrococcaceae</taxon>
        <taxon>Arthrobacter</taxon>
    </lineage>
</organism>
<keyword evidence="2" id="KW-0067">ATP-binding</keyword>
<evidence type="ECO:0000259" key="4">
    <source>
        <dbReference type="PROSITE" id="PS51206"/>
    </source>
</evidence>
<dbReference type="InterPro" id="IPR045455">
    <property type="entry name" value="NrS-1_pol-like_helicase"/>
</dbReference>
<feature type="region of interest" description="Disordered" evidence="3">
    <location>
        <begin position="614"/>
        <end position="641"/>
    </location>
</feature>
<protein>
    <submittedName>
        <fullName evidence="5">Phage/plasmid primase, P4 family</fullName>
    </submittedName>
</protein>
<evidence type="ECO:0000313" key="5">
    <source>
        <dbReference type="EMBL" id="MDP5226910.1"/>
    </source>
</evidence>
<dbReference type="PROSITE" id="PS51206">
    <property type="entry name" value="SF3_HELICASE_1"/>
    <property type="match status" value="1"/>
</dbReference>
<name>A0ABT9IP59_9MICC</name>
<dbReference type="InterPro" id="IPR006500">
    <property type="entry name" value="Helicase_put_C_phage/plasmid"/>
</dbReference>
<reference evidence="5 6" key="1">
    <citation type="submission" date="2023-08" db="EMBL/GenBank/DDBJ databases">
        <title>Arthrobacter horti sp. nov., isolated from forest soil.</title>
        <authorList>
            <person name="Park M."/>
        </authorList>
    </citation>
    <scope>NUCLEOTIDE SEQUENCE [LARGE SCALE GENOMIC DNA]</scope>
    <source>
        <strain evidence="5 6">YJM1</strain>
    </source>
</reference>
<dbReference type="RefSeq" id="WP_305995956.1">
    <property type="nucleotide sequence ID" value="NZ_JAVALS010000003.1"/>
</dbReference>
<feature type="domain" description="SF3 helicase" evidence="4">
    <location>
        <begin position="272"/>
        <end position="428"/>
    </location>
</feature>
<gene>
    <name evidence="5" type="ORF">Q9R02_07085</name>
</gene>
<dbReference type="InterPro" id="IPR014015">
    <property type="entry name" value="Helicase_SF3_DNA-vir"/>
</dbReference>
<evidence type="ECO:0000313" key="6">
    <source>
        <dbReference type="Proteomes" id="UP001232725"/>
    </source>
</evidence>
<dbReference type="Gene3D" id="3.40.50.300">
    <property type="entry name" value="P-loop containing nucleotide triphosphate hydrolases"/>
    <property type="match status" value="1"/>
</dbReference>
<keyword evidence="1" id="KW-0547">Nucleotide-binding</keyword>
<dbReference type="Pfam" id="PF19263">
    <property type="entry name" value="DUF5906"/>
    <property type="match status" value="1"/>
</dbReference>